<reference evidence="1" key="1">
    <citation type="submission" date="2011-04" db="EMBL/GenBank/DDBJ databases">
        <title>Evolution of plant cell wall degrading machinery underlies the functional diversity of forest fungi.</title>
        <authorList>
            <consortium name="US DOE Joint Genome Institute (JGI-PGF)"/>
            <person name="Eastwood D.C."/>
            <person name="Floudas D."/>
            <person name="Binder M."/>
            <person name="Majcherczyk A."/>
            <person name="Schneider P."/>
            <person name="Aerts A."/>
            <person name="Asiegbu F.O."/>
            <person name="Baker S.E."/>
            <person name="Barry K."/>
            <person name="Bendiksby M."/>
            <person name="Blumentritt M."/>
            <person name="Coutinho P.M."/>
            <person name="Cullen D."/>
            <person name="Cullen D."/>
            <person name="Gathman A."/>
            <person name="Goodell B."/>
            <person name="Henrissat B."/>
            <person name="Ihrmark K."/>
            <person name="Kauserud H."/>
            <person name="Kohler A."/>
            <person name="LaButti K."/>
            <person name="Lapidus A."/>
            <person name="Lavin J.L."/>
            <person name="Lee Y.-H."/>
            <person name="Lindquist E."/>
            <person name="Lilly W."/>
            <person name="Lucas S."/>
            <person name="Morin E."/>
            <person name="Murat C."/>
            <person name="Oguiza J.A."/>
            <person name="Park J."/>
            <person name="Pisabarro A.G."/>
            <person name="Riley R."/>
            <person name="Rosling A."/>
            <person name="Salamov A."/>
            <person name="Schmidt O."/>
            <person name="Schmutz J."/>
            <person name="Skrede I."/>
            <person name="Stenlid J."/>
            <person name="Wiebenga A."/>
            <person name="Xie X."/>
            <person name="Kues U."/>
            <person name="Hibbett D.S."/>
            <person name="Hoffmeister D."/>
            <person name="Hogberg N."/>
            <person name="Martin F."/>
            <person name="Grigoriev I.V."/>
            <person name="Watkinson S.C."/>
        </authorList>
    </citation>
    <scope>NUCLEOTIDE SEQUENCE</scope>
    <source>
        <strain evidence="1">S7.9</strain>
    </source>
</reference>
<protein>
    <submittedName>
        <fullName evidence="1">Uncharacterized protein</fullName>
    </submittedName>
</protein>
<name>F8NR69_SERL9</name>
<gene>
    <name evidence="1" type="ORF">SERLADRAFT_464074</name>
</gene>
<dbReference type="GeneID" id="18818680"/>
<evidence type="ECO:0000313" key="1">
    <source>
        <dbReference type="EMBL" id="EGO26716.1"/>
    </source>
</evidence>
<dbReference type="AlphaFoldDB" id="F8NR69"/>
<dbReference type="RefSeq" id="XP_007316889.1">
    <property type="nucleotide sequence ID" value="XM_007316827.1"/>
</dbReference>
<dbReference type="Proteomes" id="UP000008064">
    <property type="component" value="Unassembled WGS sequence"/>
</dbReference>
<accession>F8NR69</accession>
<dbReference type="KEGG" id="sla:SERLADRAFT_464074"/>
<dbReference type="EMBL" id="GL945432">
    <property type="protein sequence ID" value="EGO26716.1"/>
    <property type="molecule type" value="Genomic_DNA"/>
</dbReference>
<sequence>MTRTCQITVNVGNILPFTLTSHESQSPSNVYFTSVTPLPLIAHGNILLQSQRCQLSMDESNCRNTPRRQHELDVPVPVLVPLAGIMTRFDSSAQPRINL</sequence>
<dbReference type="HOGENOM" id="CLU_2321800_0_0_1"/>
<organism>
    <name type="scientific">Serpula lacrymans var. lacrymans (strain S7.9)</name>
    <name type="common">Dry rot fungus</name>
    <dbReference type="NCBI Taxonomy" id="578457"/>
    <lineage>
        <taxon>Eukaryota</taxon>
        <taxon>Fungi</taxon>
        <taxon>Dikarya</taxon>
        <taxon>Basidiomycota</taxon>
        <taxon>Agaricomycotina</taxon>
        <taxon>Agaricomycetes</taxon>
        <taxon>Agaricomycetidae</taxon>
        <taxon>Boletales</taxon>
        <taxon>Coniophorineae</taxon>
        <taxon>Serpulaceae</taxon>
        <taxon>Serpula</taxon>
    </lineage>
</organism>
<proteinExistence type="predicted"/>